<dbReference type="SUPFAM" id="SSF52047">
    <property type="entry name" value="RNI-like"/>
    <property type="match status" value="1"/>
</dbReference>
<organism evidence="1 2">
    <name type="scientific">Polyporus arcularius HHB13444</name>
    <dbReference type="NCBI Taxonomy" id="1314778"/>
    <lineage>
        <taxon>Eukaryota</taxon>
        <taxon>Fungi</taxon>
        <taxon>Dikarya</taxon>
        <taxon>Basidiomycota</taxon>
        <taxon>Agaricomycotina</taxon>
        <taxon>Agaricomycetes</taxon>
        <taxon>Polyporales</taxon>
        <taxon>Polyporaceae</taxon>
        <taxon>Polyporus</taxon>
    </lineage>
</organism>
<evidence type="ECO:0000313" key="1">
    <source>
        <dbReference type="EMBL" id="TFK85871.1"/>
    </source>
</evidence>
<dbReference type="Proteomes" id="UP000308197">
    <property type="component" value="Unassembled WGS sequence"/>
</dbReference>
<proteinExistence type="predicted"/>
<dbReference type="AlphaFoldDB" id="A0A5C3P8P4"/>
<name>A0A5C3P8P4_9APHY</name>
<dbReference type="InParanoid" id="A0A5C3P8P4"/>
<evidence type="ECO:0000313" key="2">
    <source>
        <dbReference type="Proteomes" id="UP000308197"/>
    </source>
</evidence>
<sequence length="412" mass="46854">MVSCLSLLILRYKERGKGFRCRQQRVPPPSELVPHISSLDSTHDPSALVQLPVELWLEVIRHTTDAHALAQLMRVNSTFHAATEPALYRNVRLETDTVIVNFSRSLFRNPHRSRLIYALTVSTLILIPHSLATRLEPLPHWGVKGCEAVLSVDYPSLRIFTSNLSGSVVNPFLQRHTDIEEVHLVGNPSLFSTTWASQGITSHLLKFHSLRSLTCPHRFLHGALNLPPTLTHLHVLPLSSNLLFLPSHSAAFGSRLVSLRVRLSMYSLWGPQALRQVTLNDVVATFPSLKYLQVDVNYTSDPHDLRTTTLSGLHWTAKCEPDRYTEAAQRLTVAWIFSYPRDQGVNMVKAARWHQSLKEVALEVLLEWEHLVERVIFRHTIIPYVSVALNESRTGLVCWQERGMTDEYWNTV</sequence>
<gene>
    <name evidence="1" type="ORF">K466DRAFT_600801</name>
</gene>
<evidence type="ECO:0008006" key="3">
    <source>
        <dbReference type="Google" id="ProtNLM"/>
    </source>
</evidence>
<keyword evidence="2" id="KW-1185">Reference proteome</keyword>
<protein>
    <recommendedName>
        <fullName evidence="3">F-box domain-containing protein</fullName>
    </recommendedName>
</protein>
<accession>A0A5C3P8P4</accession>
<dbReference type="EMBL" id="ML211228">
    <property type="protein sequence ID" value="TFK85871.1"/>
    <property type="molecule type" value="Genomic_DNA"/>
</dbReference>
<reference evidence="1 2" key="1">
    <citation type="journal article" date="2019" name="Nat. Ecol. Evol.">
        <title>Megaphylogeny resolves global patterns of mushroom evolution.</title>
        <authorList>
            <person name="Varga T."/>
            <person name="Krizsan K."/>
            <person name="Foldi C."/>
            <person name="Dima B."/>
            <person name="Sanchez-Garcia M."/>
            <person name="Sanchez-Ramirez S."/>
            <person name="Szollosi G.J."/>
            <person name="Szarkandi J.G."/>
            <person name="Papp V."/>
            <person name="Albert L."/>
            <person name="Andreopoulos W."/>
            <person name="Angelini C."/>
            <person name="Antonin V."/>
            <person name="Barry K.W."/>
            <person name="Bougher N.L."/>
            <person name="Buchanan P."/>
            <person name="Buyck B."/>
            <person name="Bense V."/>
            <person name="Catcheside P."/>
            <person name="Chovatia M."/>
            <person name="Cooper J."/>
            <person name="Damon W."/>
            <person name="Desjardin D."/>
            <person name="Finy P."/>
            <person name="Geml J."/>
            <person name="Haridas S."/>
            <person name="Hughes K."/>
            <person name="Justo A."/>
            <person name="Karasinski D."/>
            <person name="Kautmanova I."/>
            <person name="Kiss B."/>
            <person name="Kocsube S."/>
            <person name="Kotiranta H."/>
            <person name="LaButti K.M."/>
            <person name="Lechner B.E."/>
            <person name="Liimatainen K."/>
            <person name="Lipzen A."/>
            <person name="Lukacs Z."/>
            <person name="Mihaltcheva S."/>
            <person name="Morgado L.N."/>
            <person name="Niskanen T."/>
            <person name="Noordeloos M.E."/>
            <person name="Ohm R.A."/>
            <person name="Ortiz-Santana B."/>
            <person name="Ovrebo C."/>
            <person name="Racz N."/>
            <person name="Riley R."/>
            <person name="Savchenko A."/>
            <person name="Shiryaev A."/>
            <person name="Soop K."/>
            <person name="Spirin V."/>
            <person name="Szebenyi C."/>
            <person name="Tomsovsky M."/>
            <person name="Tulloss R.E."/>
            <person name="Uehling J."/>
            <person name="Grigoriev I.V."/>
            <person name="Vagvolgyi C."/>
            <person name="Papp T."/>
            <person name="Martin F.M."/>
            <person name="Miettinen O."/>
            <person name="Hibbett D.S."/>
            <person name="Nagy L.G."/>
        </authorList>
    </citation>
    <scope>NUCLEOTIDE SEQUENCE [LARGE SCALE GENOMIC DNA]</scope>
    <source>
        <strain evidence="1 2">HHB13444</strain>
    </source>
</reference>